<dbReference type="AlphaFoldDB" id="A0A9D7XD62"/>
<gene>
    <name evidence="1" type="ORF">IPO85_01665</name>
</gene>
<proteinExistence type="predicted"/>
<organism evidence="1 2">
    <name type="scientific">Candidatus Defluviibacterium haderslevense</name>
    <dbReference type="NCBI Taxonomy" id="2981993"/>
    <lineage>
        <taxon>Bacteria</taxon>
        <taxon>Pseudomonadati</taxon>
        <taxon>Bacteroidota</taxon>
        <taxon>Saprospiria</taxon>
        <taxon>Saprospirales</taxon>
        <taxon>Saprospiraceae</taxon>
        <taxon>Candidatus Defluviibacterium</taxon>
    </lineage>
</organism>
<comment type="caution">
    <text evidence="1">The sequence shown here is derived from an EMBL/GenBank/DDBJ whole genome shotgun (WGS) entry which is preliminary data.</text>
</comment>
<dbReference type="EMBL" id="JADKFW010000004">
    <property type="protein sequence ID" value="MBK9716231.1"/>
    <property type="molecule type" value="Genomic_DNA"/>
</dbReference>
<reference evidence="1 2" key="1">
    <citation type="submission" date="2020-10" db="EMBL/GenBank/DDBJ databases">
        <title>Connecting structure to function with the recovery of over 1000 high-quality activated sludge metagenome-assembled genomes encoding full-length rRNA genes using long-read sequencing.</title>
        <authorList>
            <person name="Singleton C.M."/>
            <person name="Petriglieri F."/>
            <person name="Kristensen J.M."/>
            <person name="Kirkegaard R.H."/>
            <person name="Michaelsen T.Y."/>
            <person name="Andersen M.H."/>
            <person name="Karst S.M."/>
            <person name="Dueholm M.S."/>
            <person name="Nielsen P.H."/>
            <person name="Albertsen M."/>
        </authorList>
    </citation>
    <scope>NUCLEOTIDE SEQUENCE [LARGE SCALE GENOMIC DNA]</scope>
    <source>
        <strain evidence="1">Ribe_18-Q3-R11-54_BAT3C.373</strain>
    </source>
</reference>
<dbReference type="Proteomes" id="UP000808349">
    <property type="component" value="Unassembled WGS sequence"/>
</dbReference>
<sequence length="69" mass="8059">MQGWKKVMTIRDHYLAELKRLQLTKNGIEAMVMPKEKGSIQLSMNVIDLYVKEGQYEIASILLFENEED</sequence>
<name>A0A9D7XD62_9BACT</name>
<evidence type="ECO:0000313" key="2">
    <source>
        <dbReference type="Proteomes" id="UP000808349"/>
    </source>
</evidence>
<evidence type="ECO:0000313" key="1">
    <source>
        <dbReference type="EMBL" id="MBK9716231.1"/>
    </source>
</evidence>
<accession>A0A9D7XD62</accession>
<protein>
    <submittedName>
        <fullName evidence="1">DUF2007 domain-containing protein</fullName>
    </submittedName>
</protein>